<dbReference type="PRINTS" id="PR00986">
    <property type="entry name" value="TRNASYNTHVAL"/>
</dbReference>
<dbReference type="Proteomes" id="UP000789759">
    <property type="component" value="Unassembled WGS sequence"/>
</dbReference>
<evidence type="ECO:0000256" key="5">
    <source>
        <dbReference type="ARBA" id="ARBA00022917"/>
    </source>
</evidence>
<dbReference type="GO" id="GO:0005524">
    <property type="term" value="F:ATP binding"/>
    <property type="evidence" value="ECO:0007669"/>
    <property type="project" value="UniProtKB-KW"/>
</dbReference>
<comment type="caution">
    <text evidence="10">The sequence shown here is derived from an EMBL/GenBank/DDBJ whole genome shotgun (WGS) entry which is preliminary data.</text>
</comment>
<dbReference type="Gene3D" id="3.90.740.10">
    <property type="entry name" value="Valyl/Leucyl/Isoleucyl-tRNA synthetase, editing domain"/>
    <property type="match status" value="1"/>
</dbReference>
<dbReference type="GO" id="GO:0004832">
    <property type="term" value="F:valine-tRNA ligase activity"/>
    <property type="evidence" value="ECO:0007669"/>
    <property type="project" value="UniProtKB-EC"/>
</dbReference>
<evidence type="ECO:0000256" key="6">
    <source>
        <dbReference type="ARBA" id="ARBA00023146"/>
    </source>
</evidence>
<dbReference type="PANTHER" id="PTHR11946:SF93">
    <property type="entry name" value="VALINE--TRNA LIGASE, CHLOROPLASTIC_MITOCHONDRIAL 2"/>
    <property type="match status" value="1"/>
</dbReference>
<organism evidence="10 11">
    <name type="scientific">Cetraspora pellucida</name>
    <dbReference type="NCBI Taxonomy" id="1433469"/>
    <lineage>
        <taxon>Eukaryota</taxon>
        <taxon>Fungi</taxon>
        <taxon>Fungi incertae sedis</taxon>
        <taxon>Mucoromycota</taxon>
        <taxon>Glomeromycotina</taxon>
        <taxon>Glomeromycetes</taxon>
        <taxon>Diversisporales</taxon>
        <taxon>Gigasporaceae</taxon>
        <taxon>Cetraspora</taxon>
    </lineage>
</organism>
<dbReference type="OrthoDB" id="2400002at2759"/>
<dbReference type="PANTHER" id="PTHR11946">
    <property type="entry name" value="VALYL-TRNA SYNTHETASES"/>
    <property type="match status" value="1"/>
</dbReference>
<dbReference type="SUPFAM" id="SSF52374">
    <property type="entry name" value="Nucleotidylyl transferase"/>
    <property type="match status" value="1"/>
</dbReference>
<dbReference type="EMBL" id="CAJVQA010001451">
    <property type="protein sequence ID" value="CAG8514805.1"/>
    <property type="molecule type" value="Genomic_DNA"/>
</dbReference>
<keyword evidence="11" id="KW-1185">Reference proteome</keyword>
<dbReference type="GO" id="GO:0002161">
    <property type="term" value="F:aminoacyl-tRNA deacylase activity"/>
    <property type="evidence" value="ECO:0007669"/>
    <property type="project" value="InterPro"/>
</dbReference>
<keyword evidence="2" id="KW-0436">Ligase</keyword>
<evidence type="ECO:0000313" key="11">
    <source>
        <dbReference type="Proteomes" id="UP000789759"/>
    </source>
</evidence>
<gene>
    <name evidence="10" type="ORF">CPELLU_LOCUS3095</name>
</gene>
<sequence>MFSPHYDFSTTEQNEIYNYWQQIISQTKTTKTLLLPPPNITGNLHLGHALNSVLQDFLVRFSYLQKKPIKWIAGIDHAGIATQSKIEKLKLVKLNTDDKKRAYTLQTWYPQSRKIFTYQWQKLGLLLDYDKASFTLDPAIQNQVKEAFIKLYQDDIEVEHRPTQSKLYYLKYPLVNSNDYLLVATSRPETIFADMSLLVNPRDQRYQKYLGQQIQHPVTKKIIPILAEEKVEITFGTGVLKCTPGHDFTDYELGQKHQLSVVSCCDEKGILNELAGE</sequence>
<evidence type="ECO:0000256" key="7">
    <source>
        <dbReference type="ARBA" id="ARBA00029936"/>
    </source>
</evidence>
<dbReference type="InterPro" id="IPR025709">
    <property type="entry name" value="Leu_tRNA-synth_edit"/>
</dbReference>
<evidence type="ECO:0000256" key="3">
    <source>
        <dbReference type="ARBA" id="ARBA00022741"/>
    </source>
</evidence>
<dbReference type="Pfam" id="PF13603">
    <property type="entry name" value="tRNA-synt_1_2"/>
    <property type="match status" value="1"/>
</dbReference>
<protein>
    <recommendedName>
        <fullName evidence="1">valine--tRNA ligase</fullName>
        <ecNumber evidence="1">6.1.1.9</ecNumber>
    </recommendedName>
    <alternativeName>
        <fullName evidence="7">Valyl-tRNA synthetase</fullName>
    </alternativeName>
</protein>
<dbReference type="InterPro" id="IPR009008">
    <property type="entry name" value="Val/Leu/Ile-tRNA-synth_edit"/>
</dbReference>
<dbReference type="GO" id="GO:0005829">
    <property type="term" value="C:cytosol"/>
    <property type="evidence" value="ECO:0007669"/>
    <property type="project" value="TreeGrafter"/>
</dbReference>
<name>A0A9N9F706_9GLOM</name>
<evidence type="ECO:0000256" key="1">
    <source>
        <dbReference type="ARBA" id="ARBA00013169"/>
    </source>
</evidence>
<dbReference type="InterPro" id="IPR001412">
    <property type="entry name" value="aa-tRNA-synth_I_CS"/>
</dbReference>
<evidence type="ECO:0000259" key="8">
    <source>
        <dbReference type="Pfam" id="PF00133"/>
    </source>
</evidence>
<dbReference type="EC" id="6.1.1.9" evidence="1"/>
<keyword evidence="4" id="KW-0067">ATP-binding</keyword>
<dbReference type="InterPro" id="IPR002300">
    <property type="entry name" value="aa-tRNA-synth_Ia"/>
</dbReference>
<dbReference type="GO" id="GO:0006438">
    <property type="term" value="P:valyl-tRNA aminoacylation"/>
    <property type="evidence" value="ECO:0007669"/>
    <property type="project" value="InterPro"/>
</dbReference>
<reference evidence="10" key="1">
    <citation type="submission" date="2021-06" db="EMBL/GenBank/DDBJ databases">
        <authorList>
            <person name="Kallberg Y."/>
            <person name="Tangrot J."/>
            <person name="Rosling A."/>
        </authorList>
    </citation>
    <scope>NUCLEOTIDE SEQUENCE</scope>
    <source>
        <strain evidence="10">FL966</strain>
    </source>
</reference>
<evidence type="ECO:0000256" key="2">
    <source>
        <dbReference type="ARBA" id="ARBA00022598"/>
    </source>
</evidence>
<dbReference type="Pfam" id="PF00133">
    <property type="entry name" value="tRNA-synt_1"/>
    <property type="match status" value="1"/>
</dbReference>
<dbReference type="PROSITE" id="PS00178">
    <property type="entry name" value="AA_TRNA_LIGASE_I"/>
    <property type="match status" value="1"/>
</dbReference>
<feature type="domain" description="Aminoacyl-tRNA synthetase class Ia" evidence="8">
    <location>
        <begin position="18"/>
        <end position="155"/>
    </location>
</feature>
<feature type="domain" description="Leucyl-tRNA synthetase editing" evidence="9">
    <location>
        <begin position="211"/>
        <end position="264"/>
    </location>
</feature>
<dbReference type="AlphaFoldDB" id="A0A9N9F706"/>
<proteinExistence type="predicted"/>
<dbReference type="Gene3D" id="3.40.50.620">
    <property type="entry name" value="HUPs"/>
    <property type="match status" value="1"/>
</dbReference>
<keyword evidence="6" id="KW-0030">Aminoacyl-tRNA synthetase</keyword>
<keyword evidence="3" id="KW-0547">Nucleotide-binding</keyword>
<evidence type="ECO:0000313" key="10">
    <source>
        <dbReference type="EMBL" id="CAG8514805.1"/>
    </source>
</evidence>
<keyword evidence="5" id="KW-0648">Protein biosynthesis</keyword>
<dbReference type="InterPro" id="IPR014729">
    <property type="entry name" value="Rossmann-like_a/b/a_fold"/>
</dbReference>
<dbReference type="InterPro" id="IPR002303">
    <property type="entry name" value="Valyl-tRNA_ligase"/>
</dbReference>
<accession>A0A9N9F706</accession>
<dbReference type="SUPFAM" id="SSF50677">
    <property type="entry name" value="ValRS/IleRS/LeuRS editing domain"/>
    <property type="match status" value="1"/>
</dbReference>
<evidence type="ECO:0000259" key="9">
    <source>
        <dbReference type="Pfam" id="PF13603"/>
    </source>
</evidence>
<evidence type="ECO:0000256" key="4">
    <source>
        <dbReference type="ARBA" id="ARBA00022840"/>
    </source>
</evidence>